<reference evidence="7 8" key="1">
    <citation type="submission" date="2019-10" db="EMBL/GenBank/DDBJ databases">
        <title>Extracellular Electron Transfer in a Candidatus Methanoperedens spp. Enrichment Culture.</title>
        <authorList>
            <person name="Berger S."/>
            <person name="Rangel Shaw D."/>
            <person name="Berben T."/>
            <person name="In 'T Zandt M."/>
            <person name="Frank J."/>
            <person name="Reimann J."/>
            <person name="Jetten M.S.M."/>
            <person name="Welte C.U."/>
        </authorList>
    </citation>
    <scope>NUCLEOTIDE SEQUENCE [LARGE SCALE GENOMIC DNA]</scope>
    <source>
        <strain evidence="7">SB12</strain>
    </source>
</reference>
<dbReference type="InterPro" id="IPR001547">
    <property type="entry name" value="Glyco_hydro_5"/>
</dbReference>
<evidence type="ECO:0000259" key="5">
    <source>
        <dbReference type="Pfam" id="PF00150"/>
    </source>
</evidence>
<dbReference type="GO" id="GO:0008422">
    <property type="term" value="F:beta-glucosidase activity"/>
    <property type="evidence" value="ECO:0007669"/>
    <property type="project" value="TreeGrafter"/>
</dbReference>
<dbReference type="Proteomes" id="UP000460298">
    <property type="component" value="Unassembled WGS sequence"/>
</dbReference>
<dbReference type="Gene3D" id="2.60.40.1180">
    <property type="entry name" value="Golgi alpha-mannosidase II"/>
    <property type="match status" value="1"/>
</dbReference>
<evidence type="ECO:0000256" key="4">
    <source>
        <dbReference type="RuleBase" id="RU361153"/>
    </source>
</evidence>
<accession>A0A833H2D6</accession>
<organism evidence="7 8">
    <name type="scientific">Leptonema illini</name>
    <dbReference type="NCBI Taxonomy" id="183"/>
    <lineage>
        <taxon>Bacteria</taxon>
        <taxon>Pseudomonadati</taxon>
        <taxon>Spirochaetota</taxon>
        <taxon>Spirochaetia</taxon>
        <taxon>Leptospirales</taxon>
        <taxon>Leptospiraceae</taxon>
        <taxon>Leptonema</taxon>
    </lineage>
</organism>
<dbReference type="Pfam" id="PF00150">
    <property type="entry name" value="Cellulase"/>
    <property type="match status" value="1"/>
</dbReference>
<dbReference type="GO" id="GO:0016042">
    <property type="term" value="P:lipid catabolic process"/>
    <property type="evidence" value="ECO:0007669"/>
    <property type="project" value="UniProtKB-ARBA"/>
</dbReference>
<feature type="domain" description="Glycoside hydrolase family 5" evidence="5">
    <location>
        <begin position="51"/>
        <end position="360"/>
    </location>
</feature>
<evidence type="ECO:0000259" key="6">
    <source>
        <dbReference type="Pfam" id="PF18564"/>
    </source>
</evidence>
<evidence type="ECO:0000256" key="1">
    <source>
        <dbReference type="ARBA" id="ARBA00005641"/>
    </source>
</evidence>
<evidence type="ECO:0000256" key="3">
    <source>
        <dbReference type="ARBA" id="ARBA00023295"/>
    </source>
</evidence>
<dbReference type="PANTHER" id="PTHR31308">
    <property type="match status" value="1"/>
</dbReference>
<dbReference type="Pfam" id="PF18564">
    <property type="entry name" value="Glyco_hydro_5_C"/>
    <property type="match status" value="1"/>
</dbReference>
<dbReference type="GO" id="GO:1901136">
    <property type="term" value="P:carbohydrate derivative catabolic process"/>
    <property type="evidence" value="ECO:0007669"/>
    <property type="project" value="UniProtKB-ARBA"/>
</dbReference>
<evidence type="ECO:0000313" key="7">
    <source>
        <dbReference type="EMBL" id="KAB2933273.1"/>
    </source>
</evidence>
<dbReference type="EMBL" id="WBUI01000006">
    <property type="protein sequence ID" value="KAB2933273.1"/>
    <property type="molecule type" value="Genomic_DNA"/>
</dbReference>
<dbReference type="InterPro" id="IPR013780">
    <property type="entry name" value="Glyco_hydro_b"/>
</dbReference>
<protein>
    <submittedName>
        <fullName evidence="7">Glycoside hydrolase family 5 protein</fullName>
    </submittedName>
</protein>
<keyword evidence="3 4" id="KW-0326">Glycosidase</keyword>
<dbReference type="InterPro" id="IPR017853">
    <property type="entry name" value="GH"/>
</dbReference>
<name>A0A833H2D6_9LEPT</name>
<dbReference type="InterPro" id="IPR052066">
    <property type="entry name" value="Glycosphingolipid_Hydrolases"/>
</dbReference>
<dbReference type="InterPro" id="IPR041036">
    <property type="entry name" value="GH5_C"/>
</dbReference>
<sequence length="482" mass="54157">MTKTILKIAVFTKPIRWLSAMLPAILTATIFLTSALSAQSRISVSGTRFIDEQGGTVILRGLNVAGNSKVPDFMPIKRAALLDPLQAWGVNVIRLLFTWEAYEPQRGQYNDAYLAYVDNVVRWAKERNIYVIMDFHQDAFSRYNVGGCGEGFPSWAVPPEVKKATPNNTNSCKLWGALMISDFDMHTSWHHFYANTYGVRDRYLEMVDRVSAHYAGNATVLGYDLLNEPWGYEITEIAVLYRDAERLVRANDPQSIIFASPHALISAGGDSELPRMPFGNYAYSPHYYDGTIITLNWWWGTKPDGVLSKQKAKGDAWNVPTFWGEYGVDATSLGGADYMDAFYAWMDRNGASGTQWNYTPDWTPARMDGFNAENLSVVDETGKIRVNYRIRPYPQRLAGTPVSFVVDRKKSGVIKMTLTYMHDPSKGMTRIYLPEAALFGSQGYNFDSTAGLSCSEDARRLYLNCTASRKSQVTVTVVSKDY</sequence>
<gene>
    <name evidence="7" type="ORF">F9K24_07960</name>
</gene>
<evidence type="ECO:0000313" key="8">
    <source>
        <dbReference type="Proteomes" id="UP000460298"/>
    </source>
</evidence>
<comment type="similarity">
    <text evidence="1 4">Belongs to the glycosyl hydrolase 5 (cellulase A) family.</text>
</comment>
<feature type="domain" description="Glycoside hydrolase family 5 C-terminal" evidence="6">
    <location>
        <begin position="391"/>
        <end position="477"/>
    </location>
</feature>
<dbReference type="AlphaFoldDB" id="A0A833H2D6"/>
<comment type="caution">
    <text evidence="7">The sequence shown here is derived from an EMBL/GenBank/DDBJ whole genome shotgun (WGS) entry which is preliminary data.</text>
</comment>
<dbReference type="Gene3D" id="3.20.20.80">
    <property type="entry name" value="Glycosidases"/>
    <property type="match status" value="1"/>
</dbReference>
<keyword evidence="2 4" id="KW-0378">Hydrolase</keyword>
<evidence type="ECO:0000256" key="2">
    <source>
        <dbReference type="ARBA" id="ARBA00022801"/>
    </source>
</evidence>
<dbReference type="GO" id="GO:0000272">
    <property type="term" value="P:polysaccharide catabolic process"/>
    <property type="evidence" value="ECO:0007669"/>
    <property type="project" value="InterPro"/>
</dbReference>
<dbReference type="SUPFAM" id="SSF51445">
    <property type="entry name" value="(Trans)glycosidases"/>
    <property type="match status" value="1"/>
</dbReference>
<dbReference type="PANTHER" id="PTHR31308:SF5">
    <property type="entry name" value="ERGOSTERYL-BETA-GLUCOSIDASE"/>
    <property type="match status" value="1"/>
</dbReference>
<proteinExistence type="inferred from homology"/>